<gene>
    <name evidence="8" type="ORF">SAMN05660862_0629</name>
</gene>
<dbReference type="Pfam" id="PF07980">
    <property type="entry name" value="SusD_RagB"/>
    <property type="match status" value="1"/>
</dbReference>
<organism evidence="8 9">
    <name type="scientific">Sphingobacterium psychroaquaticum</name>
    <dbReference type="NCBI Taxonomy" id="561061"/>
    <lineage>
        <taxon>Bacteria</taxon>
        <taxon>Pseudomonadati</taxon>
        <taxon>Bacteroidota</taxon>
        <taxon>Sphingobacteriia</taxon>
        <taxon>Sphingobacteriales</taxon>
        <taxon>Sphingobacteriaceae</taxon>
        <taxon>Sphingobacterium</taxon>
    </lineage>
</organism>
<dbReference type="InterPro" id="IPR011990">
    <property type="entry name" value="TPR-like_helical_dom_sf"/>
</dbReference>
<dbReference type="CDD" id="cd08977">
    <property type="entry name" value="SusD"/>
    <property type="match status" value="1"/>
</dbReference>
<feature type="domain" description="RagB/SusD" evidence="6">
    <location>
        <begin position="277"/>
        <end position="425"/>
    </location>
</feature>
<evidence type="ECO:0000313" key="8">
    <source>
        <dbReference type="EMBL" id="SMG11753.1"/>
    </source>
</evidence>
<feature type="domain" description="SusD-like N-terminal" evidence="7">
    <location>
        <begin position="27"/>
        <end position="222"/>
    </location>
</feature>
<dbReference type="Pfam" id="PF14322">
    <property type="entry name" value="SusD-like_3"/>
    <property type="match status" value="1"/>
</dbReference>
<comment type="subcellular location">
    <subcellularLocation>
        <location evidence="1">Cell outer membrane</location>
    </subcellularLocation>
</comment>
<protein>
    <submittedName>
        <fullName evidence="8">SusD family protein</fullName>
    </submittedName>
</protein>
<evidence type="ECO:0000256" key="3">
    <source>
        <dbReference type="ARBA" id="ARBA00022729"/>
    </source>
</evidence>
<evidence type="ECO:0000259" key="7">
    <source>
        <dbReference type="Pfam" id="PF14322"/>
    </source>
</evidence>
<keyword evidence="9" id="KW-1185">Reference proteome</keyword>
<dbReference type="RefSeq" id="WP_085471489.1">
    <property type="nucleotide sequence ID" value="NZ_FXAU01000001.1"/>
</dbReference>
<dbReference type="Gene3D" id="1.25.40.390">
    <property type="match status" value="1"/>
</dbReference>
<reference evidence="8 9" key="1">
    <citation type="submission" date="2017-04" db="EMBL/GenBank/DDBJ databases">
        <authorList>
            <person name="Afonso C.L."/>
            <person name="Miller P.J."/>
            <person name="Scott M.A."/>
            <person name="Spackman E."/>
            <person name="Goraichik I."/>
            <person name="Dimitrov K.M."/>
            <person name="Suarez D.L."/>
            <person name="Swayne D.E."/>
        </authorList>
    </citation>
    <scope>NUCLEOTIDE SEQUENCE [LARGE SCALE GENOMIC DNA]</scope>
    <source>
        <strain evidence="8 9">DSM 22418</strain>
    </source>
</reference>
<dbReference type="GO" id="GO:0009279">
    <property type="term" value="C:cell outer membrane"/>
    <property type="evidence" value="ECO:0007669"/>
    <property type="project" value="UniProtKB-SubCell"/>
</dbReference>
<dbReference type="STRING" id="561061.SAMN05660862_0629"/>
<dbReference type="InterPro" id="IPR033985">
    <property type="entry name" value="SusD-like_N"/>
</dbReference>
<dbReference type="PROSITE" id="PS51257">
    <property type="entry name" value="PROKAR_LIPOPROTEIN"/>
    <property type="match status" value="1"/>
</dbReference>
<evidence type="ECO:0000256" key="5">
    <source>
        <dbReference type="ARBA" id="ARBA00023237"/>
    </source>
</evidence>
<comment type="similarity">
    <text evidence="2">Belongs to the SusD family.</text>
</comment>
<dbReference type="EMBL" id="FXAU01000001">
    <property type="protein sequence ID" value="SMG11753.1"/>
    <property type="molecule type" value="Genomic_DNA"/>
</dbReference>
<sequence length="456" mass="50337">MNRIRYYINHIAIGAFALLTFTACESFLEVKPTNALLADNAIYDAKTSRAIVNSAYSALKNYSINAALNLAVLPGDNVFFAGSQSQNIELDNGAFTVTNSAIVGAYSANYSLINIVNWALAEIPKVEDPTFATGEQEKLIGEAYFIRAFAYFNLVRSWGGVQLQLQPTTDLSSLGAIKRSTVEETYAQILADLKQAGSLLPPDDGSTRNKVQRAIVRAFRAKVLLYAKRFDEAEIEADAVLQLSKYSLVKPYVRFFELPFLSSESIFELSATANNAGTSGSTWFPASGTPRGSYEFRPSNEIVNLLNDSQKGGNRKALLATRGTDVYVNLYHTVSPNVNPGYVIRLSDLYLIRAESRLRKTVPNINGAITDLNAVRARAEAALYPTSLPVVAEVLQAIWEERRLEFAFEADRWYDLVRTEQAEKVLGISPNFWLFPIPQADVLSDPDLHGANNPGY</sequence>
<proteinExistence type="inferred from homology"/>
<dbReference type="SUPFAM" id="SSF48452">
    <property type="entry name" value="TPR-like"/>
    <property type="match status" value="1"/>
</dbReference>
<evidence type="ECO:0000259" key="6">
    <source>
        <dbReference type="Pfam" id="PF07980"/>
    </source>
</evidence>
<keyword evidence="5" id="KW-0998">Cell outer membrane</keyword>
<evidence type="ECO:0000313" key="9">
    <source>
        <dbReference type="Proteomes" id="UP000192980"/>
    </source>
</evidence>
<keyword evidence="4" id="KW-0472">Membrane</keyword>
<keyword evidence="3" id="KW-0732">Signal</keyword>
<dbReference type="InterPro" id="IPR012944">
    <property type="entry name" value="SusD_RagB_dom"/>
</dbReference>
<evidence type="ECO:0000256" key="2">
    <source>
        <dbReference type="ARBA" id="ARBA00006275"/>
    </source>
</evidence>
<accession>A0A1X7IAU8</accession>
<dbReference type="AlphaFoldDB" id="A0A1X7IAU8"/>
<dbReference type="Proteomes" id="UP000192980">
    <property type="component" value="Unassembled WGS sequence"/>
</dbReference>
<evidence type="ECO:0000256" key="1">
    <source>
        <dbReference type="ARBA" id="ARBA00004442"/>
    </source>
</evidence>
<evidence type="ECO:0000256" key="4">
    <source>
        <dbReference type="ARBA" id="ARBA00023136"/>
    </source>
</evidence>
<name>A0A1X7IAU8_9SPHI</name>
<dbReference type="OrthoDB" id="621570at2"/>